<dbReference type="Pfam" id="PF05157">
    <property type="entry name" value="MshEN"/>
    <property type="match status" value="1"/>
</dbReference>
<dbReference type="Proteomes" id="UP000179145">
    <property type="component" value="Plasmid pKB14400_3"/>
</dbReference>
<evidence type="ECO:0000313" key="5">
    <source>
        <dbReference type="EMBL" id="AOX18836.1"/>
    </source>
</evidence>
<dbReference type="Gene3D" id="1.10.40.70">
    <property type="match status" value="1"/>
</dbReference>
<dbReference type="FunFam" id="3.40.50.300:FF:000398">
    <property type="entry name" value="Type IV pilus assembly ATPase PilB"/>
    <property type="match status" value="1"/>
</dbReference>
<dbReference type="InterPro" id="IPR027417">
    <property type="entry name" value="P-loop_NTPase"/>
</dbReference>
<evidence type="ECO:0000256" key="2">
    <source>
        <dbReference type="ARBA" id="ARBA00022741"/>
    </source>
</evidence>
<proteinExistence type="inferred from homology"/>
<dbReference type="PANTHER" id="PTHR30258">
    <property type="entry name" value="TYPE II SECRETION SYSTEM PROTEIN GSPE-RELATED"/>
    <property type="match status" value="1"/>
</dbReference>
<dbReference type="AlphaFoldDB" id="A0A1D8UYZ9"/>
<protein>
    <submittedName>
        <fullName evidence="5">Type II secretion system protein GspE</fullName>
    </submittedName>
</protein>
<reference evidence="5 6" key="1">
    <citation type="journal article" date="2016" name="Microb. Cell Fact.">
        <title>Dissection of exopolysaccharide biosynthesis in Kozakia baliensis.</title>
        <authorList>
            <person name="Brandt J.U."/>
            <person name="Jakob F."/>
            <person name="Behr J."/>
            <person name="Geissler A.J."/>
            <person name="Vogel R.F."/>
        </authorList>
    </citation>
    <scope>NUCLEOTIDE SEQUENCE [LARGE SCALE GENOMIC DNA]</scope>
    <source>
        <strain evidence="5 6">DSM 14400</strain>
        <plasmid evidence="6">Plasmid pkb14400_3</plasmid>
    </source>
</reference>
<dbReference type="PROSITE" id="PS00662">
    <property type="entry name" value="T2SP_E"/>
    <property type="match status" value="1"/>
</dbReference>
<keyword evidence="2" id="KW-0547">Nucleotide-binding</keyword>
<sequence length="598" mass="66285">MCASQKPTSLNDTSQLKFCITVKVQSSQDRVSDNNPSSRDHSLDTFTEWLSVNGRCDTRAIERARRVAEQRRIRVDKTLLQLGLISEREMALAYADFLHLPIASVDIYPDEPVLPDILSVRFLKDARAIPLSVTEEEIAVALNDPLDGFFISALIYAVGLHVKIYVAIPIELDAALERLYTKDAPTTEAENDITPLEEDTEKLKDLASEAPTIRLVNQLLARAVETLASDIHIEPFEDKLRIRYRYDGVLHEVESLSPHLIPAVISRIKIIARLDIAERRLPQDGRAKLAIRGHEIDFRISTVPALHGETVVLRILDQSNNVFDYAALGLAPKLIEHFENLLAQPNGIILVTGPTGSGKTTTLYAGLSNLNAVTRNVVTIEDPIEYQLAGINQIQVKPQIGLTFATLLRSILRQDPDVVMVGEIRDEETAQIAVQAALTGHLVISTLHTNSAAAAIIRLRDMGIEDFLLTAVLRGIVAQRLIRRLCDSCKQAYHPTPEVIERLGLHNLTEKRPITLFHAIGCAECRRTGYRGRQAVAELLEPNEAIERLIFAHSDHTAIERAAIESGMLPMFTAGLQAALAGVTTIEEIMRSIRSRSS</sequence>
<dbReference type="OrthoDB" id="9804785at2"/>
<comment type="similarity">
    <text evidence="1">Belongs to the GSP E family.</text>
</comment>
<dbReference type="GO" id="GO:0005524">
    <property type="term" value="F:ATP binding"/>
    <property type="evidence" value="ECO:0007669"/>
    <property type="project" value="UniProtKB-KW"/>
</dbReference>
<geneLocation type="plasmid" evidence="6">
    <name>pkb14400_3</name>
</geneLocation>
<feature type="domain" description="Bacterial type II secretion system protein E" evidence="4">
    <location>
        <begin position="412"/>
        <end position="426"/>
    </location>
</feature>
<dbReference type="InterPro" id="IPR037257">
    <property type="entry name" value="T2SS_E_N_sf"/>
</dbReference>
<dbReference type="FunFam" id="3.30.450.90:FF:000001">
    <property type="entry name" value="Type II secretion system ATPase GspE"/>
    <property type="match status" value="1"/>
</dbReference>
<dbReference type="PANTHER" id="PTHR30258:SF2">
    <property type="entry name" value="COMG OPERON PROTEIN 1"/>
    <property type="match status" value="1"/>
</dbReference>
<evidence type="ECO:0000256" key="3">
    <source>
        <dbReference type="ARBA" id="ARBA00022840"/>
    </source>
</evidence>
<dbReference type="Gene3D" id="3.30.300.160">
    <property type="entry name" value="Type II secretion system, protein E, N-terminal domain"/>
    <property type="match status" value="1"/>
</dbReference>
<evidence type="ECO:0000256" key="1">
    <source>
        <dbReference type="ARBA" id="ARBA00006611"/>
    </source>
</evidence>
<keyword evidence="3" id="KW-0067">ATP-binding</keyword>
<name>A0A1D8UYZ9_9PROT</name>
<dbReference type="SUPFAM" id="SSF160246">
    <property type="entry name" value="EspE N-terminal domain-like"/>
    <property type="match status" value="1"/>
</dbReference>
<evidence type="ECO:0000259" key="4">
    <source>
        <dbReference type="PROSITE" id="PS00662"/>
    </source>
</evidence>
<organism evidence="5 6">
    <name type="scientific">Kozakia baliensis</name>
    <dbReference type="NCBI Taxonomy" id="153496"/>
    <lineage>
        <taxon>Bacteria</taxon>
        <taxon>Pseudomonadati</taxon>
        <taxon>Pseudomonadota</taxon>
        <taxon>Alphaproteobacteria</taxon>
        <taxon>Acetobacterales</taxon>
        <taxon>Acetobacteraceae</taxon>
        <taxon>Kozakia</taxon>
    </lineage>
</organism>
<dbReference type="EMBL" id="CP014677">
    <property type="protein sequence ID" value="AOX18836.1"/>
    <property type="molecule type" value="Genomic_DNA"/>
</dbReference>
<dbReference type="Gene3D" id="3.40.50.300">
    <property type="entry name" value="P-loop containing nucleotide triphosphate hydrolases"/>
    <property type="match status" value="1"/>
</dbReference>
<gene>
    <name evidence="5" type="ORF">A0U89_16250</name>
</gene>
<dbReference type="SMART" id="SM00382">
    <property type="entry name" value="AAA"/>
    <property type="match status" value="1"/>
</dbReference>
<keyword evidence="5" id="KW-0614">Plasmid</keyword>
<accession>A0A1D8UYZ9</accession>
<dbReference type="InterPro" id="IPR001482">
    <property type="entry name" value="T2SS/T4SS_dom"/>
</dbReference>
<evidence type="ECO:0000313" key="6">
    <source>
        <dbReference type="Proteomes" id="UP000179145"/>
    </source>
</evidence>
<dbReference type="CDD" id="cd01129">
    <property type="entry name" value="PulE-GspE-like"/>
    <property type="match status" value="1"/>
</dbReference>
<dbReference type="Pfam" id="PF00437">
    <property type="entry name" value="T2SSE"/>
    <property type="match status" value="1"/>
</dbReference>
<dbReference type="Gene3D" id="3.30.450.90">
    <property type="match status" value="1"/>
</dbReference>
<dbReference type="InterPro" id="IPR003593">
    <property type="entry name" value="AAA+_ATPase"/>
</dbReference>
<dbReference type="KEGG" id="kba:A0U89_16250"/>
<dbReference type="GO" id="GO:0016887">
    <property type="term" value="F:ATP hydrolysis activity"/>
    <property type="evidence" value="ECO:0007669"/>
    <property type="project" value="TreeGrafter"/>
</dbReference>
<dbReference type="SUPFAM" id="SSF52540">
    <property type="entry name" value="P-loop containing nucleoside triphosphate hydrolases"/>
    <property type="match status" value="1"/>
</dbReference>
<dbReference type="InterPro" id="IPR007831">
    <property type="entry name" value="T2SS_GspE_N"/>
</dbReference>
<keyword evidence="6" id="KW-1185">Reference proteome</keyword>
<dbReference type="GO" id="GO:0005886">
    <property type="term" value="C:plasma membrane"/>
    <property type="evidence" value="ECO:0007669"/>
    <property type="project" value="TreeGrafter"/>
</dbReference>